<proteinExistence type="predicted"/>
<dbReference type="RefSeq" id="WP_235625379.1">
    <property type="nucleotide sequence ID" value="NZ_CWKH01000002.1"/>
</dbReference>
<gene>
    <name evidence="4" type="ORF">BN2156_03380</name>
</gene>
<keyword evidence="1 2" id="KW-0238">DNA-binding</keyword>
<keyword evidence="5" id="KW-1185">Reference proteome</keyword>
<dbReference type="STRING" id="146018.BN2156_03380"/>
<dbReference type="PANTHER" id="PTHR30055">
    <property type="entry name" value="HTH-TYPE TRANSCRIPTIONAL REGULATOR RUTR"/>
    <property type="match status" value="1"/>
</dbReference>
<evidence type="ECO:0000259" key="3">
    <source>
        <dbReference type="PROSITE" id="PS50977"/>
    </source>
</evidence>
<dbReference type="AlphaFoldDB" id="A0A0H5RSP2"/>
<dbReference type="InterPro" id="IPR041642">
    <property type="entry name" value="KstR_C"/>
</dbReference>
<sequence length="200" mass="21635">MPRIGEPRPAAEPSSELQQERREAILRAAAVLGALRPVDQVQMQEVAKSAGVALGTLYRYFPSKTHLFLAVMADRVAGMQEGIHRRATPSGTAADRVFDVLMRATRTMLRQPHLSATMLNALNAADGTVVAEVGRIDQLVRAMLLDASGVNDPSPQQVSLVRLVQQTWHGILQSSLNGRMSAAEAQYSLKTACTLLLAPL</sequence>
<evidence type="ECO:0000256" key="1">
    <source>
        <dbReference type="ARBA" id="ARBA00023125"/>
    </source>
</evidence>
<name>A0A0H5RSP2_9MYCO</name>
<dbReference type="InterPro" id="IPR050109">
    <property type="entry name" value="HTH-type_TetR-like_transc_reg"/>
</dbReference>
<evidence type="ECO:0000313" key="4">
    <source>
        <dbReference type="EMBL" id="CRZ16512.1"/>
    </source>
</evidence>
<protein>
    <submittedName>
        <fullName evidence="4">Transcriptional regulator</fullName>
    </submittedName>
</protein>
<dbReference type="SUPFAM" id="SSF46689">
    <property type="entry name" value="Homeodomain-like"/>
    <property type="match status" value="1"/>
</dbReference>
<evidence type="ECO:0000313" key="5">
    <source>
        <dbReference type="Proteomes" id="UP000199147"/>
    </source>
</evidence>
<reference evidence="5" key="1">
    <citation type="submission" date="2015-07" db="EMBL/GenBank/DDBJ databases">
        <authorList>
            <person name="Urmite Genomes"/>
        </authorList>
    </citation>
    <scope>NUCLEOTIDE SEQUENCE [LARGE SCALE GENOMIC DNA]</scope>
    <source>
        <strain evidence="5">type strain: ATCC 49404</strain>
    </source>
</reference>
<dbReference type="Pfam" id="PF17925">
    <property type="entry name" value="TetR_C_20"/>
    <property type="match status" value="1"/>
</dbReference>
<dbReference type="Gene3D" id="1.10.357.10">
    <property type="entry name" value="Tetracycline Repressor, domain 2"/>
    <property type="match status" value="1"/>
</dbReference>
<dbReference type="GO" id="GO:0000976">
    <property type="term" value="F:transcription cis-regulatory region binding"/>
    <property type="evidence" value="ECO:0007669"/>
    <property type="project" value="TreeGrafter"/>
</dbReference>
<dbReference type="Pfam" id="PF00440">
    <property type="entry name" value="TetR_N"/>
    <property type="match status" value="1"/>
</dbReference>
<dbReference type="PROSITE" id="PS50977">
    <property type="entry name" value="HTH_TETR_2"/>
    <property type="match status" value="1"/>
</dbReference>
<organism evidence="4 5">
    <name type="scientific">Mycolicibacterium neworleansense</name>
    <dbReference type="NCBI Taxonomy" id="146018"/>
    <lineage>
        <taxon>Bacteria</taxon>
        <taxon>Bacillati</taxon>
        <taxon>Actinomycetota</taxon>
        <taxon>Actinomycetes</taxon>
        <taxon>Mycobacteriales</taxon>
        <taxon>Mycobacteriaceae</taxon>
        <taxon>Mycolicibacterium</taxon>
    </lineage>
</organism>
<feature type="domain" description="HTH tetR-type" evidence="3">
    <location>
        <begin position="19"/>
        <end position="79"/>
    </location>
</feature>
<feature type="DNA-binding region" description="H-T-H motif" evidence="2">
    <location>
        <begin position="42"/>
        <end position="61"/>
    </location>
</feature>
<dbReference type="GO" id="GO:0003700">
    <property type="term" value="F:DNA-binding transcription factor activity"/>
    <property type="evidence" value="ECO:0007669"/>
    <property type="project" value="TreeGrafter"/>
</dbReference>
<dbReference type="EMBL" id="CWKH01000002">
    <property type="protein sequence ID" value="CRZ16512.1"/>
    <property type="molecule type" value="Genomic_DNA"/>
</dbReference>
<accession>A0A0H5RSP2</accession>
<evidence type="ECO:0000256" key="2">
    <source>
        <dbReference type="PROSITE-ProRule" id="PRU00335"/>
    </source>
</evidence>
<dbReference type="InterPro" id="IPR001647">
    <property type="entry name" value="HTH_TetR"/>
</dbReference>
<dbReference type="PANTHER" id="PTHR30055:SF242">
    <property type="entry name" value="HTH-TYPE TRANSCRIPTIONAL REPRESSOR KSTR"/>
    <property type="match status" value="1"/>
</dbReference>
<dbReference type="InterPro" id="IPR009057">
    <property type="entry name" value="Homeodomain-like_sf"/>
</dbReference>
<dbReference type="Proteomes" id="UP000199147">
    <property type="component" value="Unassembled WGS sequence"/>
</dbReference>